<name>A0ABT7BG10_9CYAN</name>
<evidence type="ECO:0008006" key="3">
    <source>
        <dbReference type="Google" id="ProtNLM"/>
    </source>
</evidence>
<dbReference type="Proteomes" id="UP001231370">
    <property type="component" value="Unassembled WGS sequence"/>
</dbReference>
<sequence length="63" mass="7697">MDKELFLKEIEDLPEAMLEEVWDFLRFLKQKRDRHTLETSLLSQSSLEKDWLSLEEDEAWQNL</sequence>
<gene>
    <name evidence="1" type="ORF">PJF56_04470</name>
</gene>
<dbReference type="EMBL" id="JAQPOK010000036">
    <property type="protein sequence ID" value="MDJ1178113.1"/>
    <property type="molecule type" value="Genomic_DNA"/>
</dbReference>
<accession>A0ABT7BG10</accession>
<proteinExistence type="predicted"/>
<reference evidence="1 2" key="1">
    <citation type="submission" date="2023-01" db="EMBL/GenBank/DDBJ databases">
        <title>Novel diversity within Roseofilum (Cyanobacteria; Desertifilaceae) from marine benthic mats with descriptions of four novel species.</title>
        <authorList>
            <person name="Wang Y."/>
            <person name="Berthold D.E."/>
            <person name="Hu J."/>
            <person name="Lefler F.W."/>
            <person name="Laughinghouse H.D. IV."/>
        </authorList>
    </citation>
    <scope>NUCLEOTIDE SEQUENCE [LARGE SCALE GENOMIC DNA]</scope>
    <source>
        <strain evidence="1 2">BLCC-M91</strain>
    </source>
</reference>
<keyword evidence="2" id="KW-1185">Reference proteome</keyword>
<comment type="caution">
    <text evidence="1">The sequence shown here is derived from an EMBL/GenBank/DDBJ whole genome shotgun (WGS) entry which is preliminary data.</text>
</comment>
<evidence type="ECO:0000313" key="1">
    <source>
        <dbReference type="EMBL" id="MDJ1178113.1"/>
    </source>
</evidence>
<organism evidence="1 2">
    <name type="scientific">Roseofilum halophilum BLCC-M91</name>
    <dbReference type="NCBI Taxonomy" id="3022259"/>
    <lineage>
        <taxon>Bacteria</taxon>
        <taxon>Bacillati</taxon>
        <taxon>Cyanobacteriota</taxon>
        <taxon>Cyanophyceae</taxon>
        <taxon>Desertifilales</taxon>
        <taxon>Desertifilaceae</taxon>
        <taxon>Roseofilum</taxon>
        <taxon>Roseofilum halophilum</taxon>
    </lineage>
</organism>
<evidence type="ECO:0000313" key="2">
    <source>
        <dbReference type="Proteomes" id="UP001231370"/>
    </source>
</evidence>
<protein>
    <recommendedName>
        <fullName evidence="3">DUF2281 domain-containing protein</fullName>
    </recommendedName>
</protein>
<dbReference type="RefSeq" id="WP_283761435.1">
    <property type="nucleotide sequence ID" value="NZ_JAQPOK010000036.1"/>
</dbReference>